<evidence type="ECO:0000256" key="1">
    <source>
        <dbReference type="ARBA" id="ARBA00022723"/>
    </source>
</evidence>
<dbReference type="SMART" id="SM00184">
    <property type="entry name" value="RING"/>
    <property type="match status" value="1"/>
</dbReference>
<evidence type="ECO:0000313" key="6">
    <source>
        <dbReference type="EMBL" id="KAK4712866.1"/>
    </source>
</evidence>
<evidence type="ECO:0000256" key="4">
    <source>
        <dbReference type="PROSITE-ProRule" id="PRU00175"/>
    </source>
</evidence>
<feature type="domain" description="RING-type" evidence="5">
    <location>
        <begin position="279"/>
        <end position="320"/>
    </location>
</feature>
<dbReference type="Proteomes" id="UP001311915">
    <property type="component" value="Unassembled WGS sequence"/>
</dbReference>
<dbReference type="PROSITE" id="PS50089">
    <property type="entry name" value="ZF_RING_2"/>
    <property type="match status" value="1"/>
</dbReference>
<accession>A0AAV9KI15</accession>
<organism evidence="6 7">
    <name type="scientific">Solanum pinnatisectum</name>
    <name type="common">tansyleaf nightshade</name>
    <dbReference type="NCBI Taxonomy" id="50273"/>
    <lineage>
        <taxon>Eukaryota</taxon>
        <taxon>Viridiplantae</taxon>
        <taxon>Streptophyta</taxon>
        <taxon>Embryophyta</taxon>
        <taxon>Tracheophyta</taxon>
        <taxon>Spermatophyta</taxon>
        <taxon>Magnoliopsida</taxon>
        <taxon>eudicotyledons</taxon>
        <taxon>Gunneridae</taxon>
        <taxon>Pentapetalae</taxon>
        <taxon>asterids</taxon>
        <taxon>lamiids</taxon>
        <taxon>Solanales</taxon>
        <taxon>Solanaceae</taxon>
        <taxon>Solanoideae</taxon>
        <taxon>Solaneae</taxon>
        <taxon>Solanum</taxon>
    </lineage>
</organism>
<dbReference type="GO" id="GO:0008270">
    <property type="term" value="F:zinc ion binding"/>
    <property type="evidence" value="ECO:0007669"/>
    <property type="project" value="UniProtKB-KW"/>
</dbReference>
<dbReference type="InterPro" id="IPR051834">
    <property type="entry name" value="RING_finger_E3_ligase"/>
</dbReference>
<dbReference type="CDD" id="cd16454">
    <property type="entry name" value="RING-H2_PA-TM-RING"/>
    <property type="match status" value="1"/>
</dbReference>
<dbReference type="PANTHER" id="PTHR45931">
    <property type="entry name" value="SI:CH211-59O9.10"/>
    <property type="match status" value="1"/>
</dbReference>
<name>A0AAV9KI15_9SOLN</name>
<dbReference type="PANTHER" id="PTHR45931:SF3">
    <property type="entry name" value="RING ZINC FINGER-CONTAINING PROTEIN"/>
    <property type="match status" value="1"/>
</dbReference>
<keyword evidence="7" id="KW-1185">Reference proteome</keyword>
<dbReference type="EMBL" id="JAWPEI010000010">
    <property type="protein sequence ID" value="KAK4712866.1"/>
    <property type="molecule type" value="Genomic_DNA"/>
</dbReference>
<dbReference type="GO" id="GO:0005634">
    <property type="term" value="C:nucleus"/>
    <property type="evidence" value="ECO:0007669"/>
    <property type="project" value="TreeGrafter"/>
</dbReference>
<dbReference type="InterPro" id="IPR001841">
    <property type="entry name" value="Znf_RING"/>
</dbReference>
<dbReference type="Pfam" id="PF13639">
    <property type="entry name" value="zf-RING_2"/>
    <property type="match status" value="1"/>
</dbReference>
<keyword evidence="3" id="KW-0862">Zinc</keyword>
<sequence length="325" mass="37672">MAYQSESIKAIKIRVFNWMQNMIKNRVIIHHHQLGSSSRFGFLVLRVTNRIRIVRPRTCDSKNRGGQSKKTTFKKSVQPFKICETPEEFVESIDFALRLSDLFFKDTIPHLANTIYDYLSSSFGKNLSNVDDEFSKIVVAIDVDMQSGRFEIASKSCDDICKFQLTDLYDTLINDHDDDKDEFCLQVDGVQESCVGVSKKRRIDKQKIFILEVVYTFDDRDVEDILDTLLDFLTNKKGFNNKIEAFDGKNQEFIEVKSRLKITKLKKENVINFELGDICPVCFEIFEEKSVVVITPCSHIFHRSCIFTWLSENNTCPLCREDCDV</sequence>
<dbReference type="InterPro" id="IPR013083">
    <property type="entry name" value="Znf_RING/FYVE/PHD"/>
</dbReference>
<dbReference type="SUPFAM" id="SSF57850">
    <property type="entry name" value="RING/U-box"/>
    <property type="match status" value="1"/>
</dbReference>
<comment type="caution">
    <text evidence="6">The sequence shown here is derived from an EMBL/GenBank/DDBJ whole genome shotgun (WGS) entry which is preliminary data.</text>
</comment>
<evidence type="ECO:0000313" key="7">
    <source>
        <dbReference type="Proteomes" id="UP001311915"/>
    </source>
</evidence>
<evidence type="ECO:0000259" key="5">
    <source>
        <dbReference type="PROSITE" id="PS50089"/>
    </source>
</evidence>
<dbReference type="GO" id="GO:0006511">
    <property type="term" value="P:ubiquitin-dependent protein catabolic process"/>
    <property type="evidence" value="ECO:0007669"/>
    <property type="project" value="TreeGrafter"/>
</dbReference>
<keyword evidence="1" id="KW-0479">Metal-binding</keyword>
<evidence type="ECO:0000256" key="3">
    <source>
        <dbReference type="ARBA" id="ARBA00022833"/>
    </source>
</evidence>
<proteinExistence type="predicted"/>
<reference evidence="6 7" key="1">
    <citation type="submission" date="2023-10" db="EMBL/GenBank/DDBJ databases">
        <title>Genome-Wide Identification Analysis in wild type Solanum Pinnatisectum Reveals Some Genes Defensing Phytophthora Infestans.</title>
        <authorList>
            <person name="Sun C."/>
        </authorList>
    </citation>
    <scope>NUCLEOTIDE SEQUENCE [LARGE SCALE GENOMIC DNA]</scope>
    <source>
        <strain evidence="6">LQN</strain>
        <tissue evidence="6">Leaf</tissue>
    </source>
</reference>
<dbReference type="GO" id="GO:0061630">
    <property type="term" value="F:ubiquitin protein ligase activity"/>
    <property type="evidence" value="ECO:0007669"/>
    <property type="project" value="TreeGrafter"/>
</dbReference>
<evidence type="ECO:0000256" key="2">
    <source>
        <dbReference type="ARBA" id="ARBA00022771"/>
    </source>
</evidence>
<gene>
    <name evidence="6" type="ORF">R3W88_018773</name>
</gene>
<dbReference type="Gene3D" id="3.30.40.10">
    <property type="entry name" value="Zinc/RING finger domain, C3HC4 (zinc finger)"/>
    <property type="match status" value="1"/>
</dbReference>
<dbReference type="InterPro" id="IPR011016">
    <property type="entry name" value="Znf_RING-CH"/>
</dbReference>
<dbReference type="SMART" id="SM00744">
    <property type="entry name" value="RINGv"/>
    <property type="match status" value="1"/>
</dbReference>
<protein>
    <recommendedName>
        <fullName evidence="5">RING-type domain-containing protein</fullName>
    </recommendedName>
</protein>
<dbReference type="AlphaFoldDB" id="A0AAV9KI15"/>
<keyword evidence="2 4" id="KW-0863">Zinc-finger</keyword>